<dbReference type="EMBL" id="BLXT01003742">
    <property type="protein sequence ID" value="GFO04877.1"/>
    <property type="molecule type" value="Genomic_DNA"/>
</dbReference>
<feature type="compositionally biased region" description="Basic and acidic residues" evidence="1">
    <location>
        <begin position="1"/>
        <end position="18"/>
    </location>
</feature>
<feature type="compositionally biased region" description="Polar residues" evidence="1">
    <location>
        <begin position="169"/>
        <end position="179"/>
    </location>
</feature>
<dbReference type="SMART" id="SM00391">
    <property type="entry name" value="MBD"/>
    <property type="match status" value="1"/>
</dbReference>
<feature type="compositionally biased region" description="Low complexity" evidence="1">
    <location>
        <begin position="19"/>
        <end position="35"/>
    </location>
</feature>
<reference evidence="3 4" key="1">
    <citation type="journal article" date="2021" name="Elife">
        <title>Chloroplast acquisition without the gene transfer in kleptoplastic sea slugs, Plakobranchus ocellatus.</title>
        <authorList>
            <person name="Maeda T."/>
            <person name="Takahashi S."/>
            <person name="Yoshida T."/>
            <person name="Shimamura S."/>
            <person name="Takaki Y."/>
            <person name="Nagai Y."/>
            <person name="Toyoda A."/>
            <person name="Suzuki Y."/>
            <person name="Arimoto A."/>
            <person name="Ishii H."/>
            <person name="Satoh N."/>
            <person name="Nishiyama T."/>
            <person name="Hasebe M."/>
            <person name="Maruyama T."/>
            <person name="Minagawa J."/>
            <person name="Obokata J."/>
            <person name="Shigenobu S."/>
        </authorList>
    </citation>
    <scope>NUCLEOTIDE SEQUENCE [LARGE SCALE GENOMIC DNA]</scope>
</reference>
<feature type="compositionally biased region" description="Low complexity" evidence="1">
    <location>
        <begin position="621"/>
        <end position="635"/>
    </location>
</feature>
<dbReference type="InterPro" id="IPR001739">
    <property type="entry name" value="Methyl_CpG_DNA-bd"/>
</dbReference>
<keyword evidence="4" id="KW-1185">Reference proteome</keyword>
<feature type="compositionally biased region" description="Polar residues" evidence="1">
    <location>
        <begin position="636"/>
        <end position="650"/>
    </location>
</feature>
<feature type="domain" description="MBD" evidence="2">
    <location>
        <begin position="308"/>
        <end position="381"/>
    </location>
</feature>
<dbReference type="Pfam" id="PF01429">
    <property type="entry name" value="MBD"/>
    <property type="match status" value="1"/>
</dbReference>
<feature type="region of interest" description="Disordered" evidence="1">
    <location>
        <begin position="81"/>
        <end position="312"/>
    </location>
</feature>
<dbReference type="Gene3D" id="3.30.890.10">
    <property type="entry name" value="Methyl-cpg-binding Protein 2, Chain A"/>
    <property type="match status" value="1"/>
</dbReference>
<evidence type="ECO:0000256" key="1">
    <source>
        <dbReference type="SAM" id="MobiDB-lite"/>
    </source>
</evidence>
<evidence type="ECO:0000259" key="2">
    <source>
        <dbReference type="PROSITE" id="PS50982"/>
    </source>
</evidence>
<dbReference type="SUPFAM" id="SSF54171">
    <property type="entry name" value="DNA-binding domain"/>
    <property type="match status" value="1"/>
</dbReference>
<dbReference type="PROSITE" id="PS50982">
    <property type="entry name" value="MBD"/>
    <property type="match status" value="1"/>
</dbReference>
<dbReference type="CDD" id="cd00122">
    <property type="entry name" value="MBD"/>
    <property type="match status" value="1"/>
</dbReference>
<name>A0AAV4ACY2_9GAST</name>
<evidence type="ECO:0000313" key="4">
    <source>
        <dbReference type="Proteomes" id="UP000735302"/>
    </source>
</evidence>
<protein>
    <submittedName>
        <fullName evidence="3">F-box/lrr-repeat protein 7</fullName>
    </submittedName>
</protein>
<feature type="compositionally biased region" description="Polar residues" evidence="1">
    <location>
        <begin position="81"/>
        <end position="107"/>
    </location>
</feature>
<evidence type="ECO:0000313" key="3">
    <source>
        <dbReference type="EMBL" id="GFO04877.1"/>
    </source>
</evidence>
<feature type="compositionally biased region" description="Polar residues" evidence="1">
    <location>
        <begin position="427"/>
        <end position="440"/>
    </location>
</feature>
<sequence>METSEIKRLENETAEKGGESSSLIESPESSAPVSEEAVDDNDSDDHGRFVVVGEMMTFAPSSTEANNEISNKLSSVSNIIHSNMSGTSGLLESSHTLSFQENTNKSAGSRGGQLSGDENENNTETDSVFSKTSKLSSSLHKNSADQHIFSKDKDLAAVNKGLEQKDINDQPSSDNFENISNRHADSSALSPLSLPAEAENDEMPLAENNKENENNPAVVVETLEPMASPVVRNSEANESSSQNNSEDENALVIDDQREKPPDTESPLPGTDEPGKQSGSSVKMAVKTSAKTAGKKRTGTPRQTLPFDKEDLEHLRLPEKHGWKRELVYRGTYDGGSRKMDVYYHPPTGRKLRSMMDIGAYLDKQENYPLNRTHFTFRKEKLFDPPFELVRSAGQPVKAFNSPNTVPKDRSSPSTNVTQASARKVNKVASSSKSPQVTPGSRVSVVRAAQNSKKKRDESVLSEQHRNSPTSKTNGIGPNLPPATQQSPPVSNQSGMPSAPHAASIQANRNSNKDPNGQSQAKTVIGFGSKNKVATKSIRPAASWKMKVTPRVKYTKKVRSPDWRPSSEDSSSEGSESEQNVEIIRHGVVDGDADGDDMQRVMGPASDLIASIVRPNEVQPQSSASSSTSISVLSNSPGNTRFLSRPATGSLQPPRLVEICFHNDG</sequence>
<comment type="caution">
    <text evidence="3">The sequence shown here is derived from an EMBL/GenBank/DDBJ whole genome shotgun (WGS) entry which is preliminary data.</text>
</comment>
<feature type="compositionally biased region" description="Low complexity" evidence="1">
    <location>
        <begin position="127"/>
        <end position="141"/>
    </location>
</feature>
<feature type="compositionally biased region" description="Polar residues" evidence="1">
    <location>
        <begin position="466"/>
        <end position="495"/>
    </location>
</feature>
<feature type="compositionally biased region" description="Low complexity" evidence="1">
    <location>
        <begin position="233"/>
        <end position="244"/>
    </location>
</feature>
<feature type="compositionally biased region" description="Basic and acidic residues" evidence="1">
    <location>
        <begin position="142"/>
        <end position="155"/>
    </location>
</feature>
<feature type="compositionally biased region" description="Polar residues" evidence="1">
    <location>
        <begin position="411"/>
        <end position="420"/>
    </location>
</feature>
<dbReference type="GO" id="GO:0003677">
    <property type="term" value="F:DNA binding"/>
    <property type="evidence" value="ECO:0007669"/>
    <property type="project" value="InterPro"/>
</dbReference>
<dbReference type="InterPro" id="IPR016177">
    <property type="entry name" value="DNA-bd_dom_sf"/>
</dbReference>
<feature type="compositionally biased region" description="Low complexity" evidence="1">
    <location>
        <begin position="186"/>
        <end position="197"/>
    </location>
</feature>
<proteinExistence type="predicted"/>
<feature type="compositionally biased region" description="Polar residues" evidence="1">
    <location>
        <begin position="504"/>
        <end position="521"/>
    </location>
</feature>
<dbReference type="Proteomes" id="UP000735302">
    <property type="component" value="Unassembled WGS sequence"/>
</dbReference>
<gene>
    <name evidence="3" type="ORF">PoB_003138200</name>
</gene>
<feature type="compositionally biased region" description="Basic residues" evidence="1">
    <location>
        <begin position="547"/>
        <end position="557"/>
    </location>
</feature>
<feature type="compositionally biased region" description="Low complexity" evidence="1">
    <location>
        <begin position="567"/>
        <end position="577"/>
    </location>
</feature>
<feature type="region of interest" description="Disordered" evidence="1">
    <location>
        <begin position="613"/>
        <end position="653"/>
    </location>
</feature>
<feature type="region of interest" description="Disordered" evidence="1">
    <location>
        <begin position="1"/>
        <end position="49"/>
    </location>
</feature>
<dbReference type="AlphaFoldDB" id="A0AAV4ACY2"/>
<feature type="compositionally biased region" description="Basic and acidic residues" evidence="1">
    <location>
        <begin position="454"/>
        <end position="465"/>
    </location>
</feature>
<organism evidence="3 4">
    <name type="scientific">Plakobranchus ocellatus</name>
    <dbReference type="NCBI Taxonomy" id="259542"/>
    <lineage>
        <taxon>Eukaryota</taxon>
        <taxon>Metazoa</taxon>
        <taxon>Spiralia</taxon>
        <taxon>Lophotrochozoa</taxon>
        <taxon>Mollusca</taxon>
        <taxon>Gastropoda</taxon>
        <taxon>Heterobranchia</taxon>
        <taxon>Euthyneura</taxon>
        <taxon>Panpulmonata</taxon>
        <taxon>Sacoglossa</taxon>
        <taxon>Placobranchoidea</taxon>
        <taxon>Plakobranchidae</taxon>
        <taxon>Plakobranchus</taxon>
    </lineage>
</organism>
<feature type="region of interest" description="Disordered" evidence="1">
    <location>
        <begin position="393"/>
        <end position="582"/>
    </location>
</feature>
<accession>A0AAV4ACY2</accession>